<feature type="compositionally biased region" description="Low complexity" evidence="1">
    <location>
        <begin position="365"/>
        <end position="385"/>
    </location>
</feature>
<dbReference type="STRING" id="1079994.SAMN04488565_2023"/>
<evidence type="ECO:0000256" key="2">
    <source>
        <dbReference type="SAM" id="Phobius"/>
    </source>
</evidence>
<evidence type="ECO:0000313" key="4">
    <source>
        <dbReference type="EMBL" id="SDQ30331.1"/>
    </source>
</evidence>
<keyword evidence="2" id="KW-1133">Transmembrane helix</keyword>
<name>A0A1H0ZSU2_9MICO</name>
<gene>
    <name evidence="4" type="ORF">SAMN04488565_2023</name>
</gene>
<organism evidence="4 5">
    <name type="scientific">Leucobacter chromiiresistens</name>
    <dbReference type="NCBI Taxonomy" id="1079994"/>
    <lineage>
        <taxon>Bacteria</taxon>
        <taxon>Bacillati</taxon>
        <taxon>Actinomycetota</taxon>
        <taxon>Actinomycetes</taxon>
        <taxon>Micrococcales</taxon>
        <taxon>Microbacteriaceae</taxon>
        <taxon>Leucobacter</taxon>
    </lineage>
</organism>
<dbReference type="NCBIfam" id="TIGR01167">
    <property type="entry name" value="LPXTG_anchor"/>
    <property type="match status" value="1"/>
</dbReference>
<accession>A0A1H0ZSU2</accession>
<evidence type="ECO:0000256" key="3">
    <source>
        <dbReference type="SAM" id="SignalP"/>
    </source>
</evidence>
<feature type="chain" id="PRO_5010248916" evidence="3">
    <location>
        <begin position="49"/>
        <end position="455"/>
    </location>
</feature>
<protein>
    <submittedName>
        <fullName evidence="4">LPXTG-motif cell wall anchor domain-containing protein</fullName>
    </submittedName>
</protein>
<feature type="region of interest" description="Disordered" evidence="1">
    <location>
        <begin position="365"/>
        <end position="416"/>
    </location>
</feature>
<reference evidence="4 5" key="1">
    <citation type="submission" date="2016-10" db="EMBL/GenBank/DDBJ databases">
        <authorList>
            <person name="de Groot N.N."/>
        </authorList>
    </citation>
    <scope>NUCLEOTIDE SEQUENCE [LARGE SCALE GENOMIC DNA]</scope>
    <source>
        <strain evidence="4 5">DSM 22788</strain>
    </source>
</reference>
<dbReference type="AlphaFoldDB" id="A0A1H0ZSU2"/>
<keyword evidence="3" id="KW-0732">Signal</keyword>
<feature type="transmembrane region" description="Helical" evidence="2">
    <location>
        <begin position="422"/>
        <end position="441"/>
    </location>
</feature>
<proteinExistence type="predicted"/>
<sequence>MSSVHIITRKFLMTRRSPHRRGLPGVAVAAVVASALLLGPLGSTSAQAADATIEGSVTEADAPVARVTVSAYRWDDERGSWDFEQESETAPDGTWALDFLPDGAYTLQFDTSVSSARFALGESLGGNATYADDEPTFEIADGTSRTAPFAEHELERWGGEVTLSVTDGDETLIDLDDAVAQLRGIDMSGDAAESQREYADESGVVTISRVPAGGYVPWVAARGEAAAPAPTDAVVLPGAAVDLGAAALGTEPEGALAGGAPELSGEARAGETLTVVDPALEPAPERVSHRWSAAGSALSETGASLELTEALIGESVTAWMFAHRAGAAPFIGLVASDPVAPAAAGAEADAAASGAEAAADASGSSIAGGAAAGDSDSAGADASAASGGGSDAGSDGAGAGAGGSGGGDGSEDGPLPVTGAELTGIVALALALLAGGAILVLRRRSRREPSALGSE</sequence>
<dbReference type="Proteomes" id="UP000182690">
    <property type="component" value="Unassembled WGS sequence"/>
</dbReference>
<feature type="signal peptide" evidence="3">
    <location>
        <begin position="1"/>
        <end position="48"/>
    </location>
</feature>
<dbReference type="EMBL" id="FNKB01000001">
    <property type="protein sequence ID" value="SDQ30331.1"/>
    <property type="molecule type" value="Genomic_DNA"/>
</dbReference>
<evidence type="ECO:0000256" key="1">
    <source>
        <dbReference type="SAM" id="MobiDB-lite"/>
    </source>
</evidence>
<keyword evidence="2" id="KW-0812">Transmembrane</keyword>
<evidence type="ECO:0000313" key="5">
    <source>
        <dbReference type="Proteomes" id="UP000182690"/>
    </source>
</evidence>
<feature type="compositionally biased region" description="Gly residues" evidence="1">
    <location>
        <begin position="386"/>
        <end position="408"/>
    </location>
</feature>
<keyword evidence="2" id="KW-0472">Membrane</keyword>